<evidence type="ECO:0000313" key="1">
    <source>
        <dbReference type="EMBL" id="NYG05355.1"/>
    </source>
</evidence>
<name>A0A852WGF6_PSEA5</name>
<dbReference type="RefSeq" id="WP_100877171.1">
    <property type="nucleotide sequence ID" value="NZ_BAAAJZ010000009.1"/>
</dbReference>
<dbReference type="GeneID" id="98055262"/>
<sequence>MNYAPDEQDALIADALALGGDAFVAELHQQAGEQTAELVPWDGHGTELPGYRTVWLIIARRLIDERRAALALLPLRPHQPDLDPEPRVPGRVPANLATSAGFQWLGDGLLSAADELDEQQLRDYVRALARHLHELARTAETRTDAGDHI</sequence>
<dbReference type="Proteomes" id="UP000232453">
    <property type="component" value="Unassembled WGS sequence"/>
</dbReference>
<organism evidence="1 4">
    <name type="scientific">Pseudonocardia alni</name>
    <name type="common">Amycolata alni</name>
    <dbReference type="NCBI Taxonomy" id="33907"/>
    <lineage>
        <taxon>Bacteria</taxon>
        <taxon>Bacillati</taxon>
        <taxon>Actinomycetota</taxon>
        <taxon>Actinomycetes</taxon>
        <taxon>Pseudonocardiales</taxon>
        <taxon>Pseudonocardiaceae</taxon>
        <taxon>Pseudonocardia</taxon>
    </lineage>
</organism>
<gene>
    <name evidence="2" type="ORF">ATL51_0046</name>
    <name evidence="1" type="ORF">HDA37_005709</name>
</gene>
<proteinExistence type="predicted"/>
<reference evidence="1 4" key="1">
    <citation type="submission" date="2020-07" db="EMBL/GenBank/DDBJ databases">
        <title>Sequencing the genomes of 1000 actinobacteria strains.</title>
        <authorList>
            <person name="Klenk H.-P."/>
        </authorList>
    </citation>
    <scope>NUCLEOTIDE SEQUENCE [LARGE SCALE GENOMIC DNA]</scope>
    <source>
        <strain evidence="2 3">DSM 44104</strain>
        <strain evidence="1 4">DSM 44749</strain>
    </source>
</reference>
<dbReference type="EMBL" id="JACCCZ010000002">
    <property type="protein sequence ID" value="NYG05355.1"/>
    <property type="molecule type" value="Genomic_DNA"/>
</dbReference>
<comment type="caution">
    <text evidence="1">The sequence shown here is derived from an EMBL/GenBank/DDBJ whole genome shotgun (WGS) entry which is preliminary data.</text>
</comment>
<accession>A0A852WGF6</accession>
<dbReference type="EMBL" id="PHUJ01000001">
    <property type="protein sequence ID" value="PKB41384.1"/>
    <property type="molecule type" value="Genomic_DNA"/>
</dbReference>
<evidence type="ECO:0000313" key="4">
    <source>
        <dbReference type="Proteomes" id="UP000549695"/>
    </source>
</evidence>
<keyword evidence="4" id="KW-1185">Reference proteome</keyword>
<evidence type="ECO:0000313" key="2">
    <source>
        <dbReference type="EMBL" id="PKB41384.1"/>
    </source>
</evidence>
<dbReference type="AlphaFoldDB" id="A0A852WGF6"/>
<accession>A0AA44UVK9</accession>
<protein>
    <submittedName>
        <fullName evidence="1">Uncharacterized protein</fullName>
    </submittedName>
</protein>
<evidence type="ECO:0000313" key="3">
    <source>
        <dbReference type="Proteomes" id="UP000232453"/>
    </source>
</evidence>
<dbReference type="Proteomes" id="UP000549695">
    <property type="component" value="Unassembled WGS sequence"/>
</dbReference>